<feature type="compositionally biased region" description="Polar residues" evidence="2">
    <location>
        <begin position="227"/>
        <end position="241"/>
    </location>
</feature>
<feature type="region of interest" description="Disordered" evidence="2">
    <location>
        <begin position="1"/>
        <end position="267"/>
    </location>
</feature>
<evidence type="ECO:0000256" key="2">
    <source>
        <dbReference type="SAM" id="MobiDB-lite"/>
    </source>
</evidence>
<dbReference type="InterPro" id="IPR026055">
    <property type="entry name" value="FAR"/>
</dbReference>
<sequence length="428" mass="47869">MSPKDDSTTVEHSPLPEDQHNNDKATTSDTEEEDTKPTQPIKDKDTLDNPEKPMPIPTIVINNSEGGNVEPLPDSPTTPEETVQQEEHDQHTREEPVLHDEPDEIVDEEQHVDMDVKEQQQQDDLNEEHVEQQHQPTKEDHRHDKETEPISPAANNNTDIAMMDEPDVTKEHKPSQQPPSPPVEPESPDNEQSSSHIQAKDEKPSTSSPVESELIEQESPIPKEEQQPSTESQVTTGLSTIQQQQQQDDDDDDDETPLYQRRIQPPSPSVVDFYAGKTVLLTGSTGFVGKAVLWKLIQSLGSSIGKIYLLIRSGSNKRSKIGRPADRIKNEILNNKAFLDLRSSMGEAVFDEIIQSKVQPITGDIISPDLSLSDQDREMITNSVQVFIHCAATLDYHERLDLALETNTLGTLRLMDLADECVNMGKCI</sequence>
<comment type="function">
    <text evidence="1">Catalyzes the reduction of fatty acyl-CoA to fatty alcohols.</text>
</comment>
<comment type="catalytic activity">
    <reaction evidence="1">
        <text>a long-chain fatty acyl-CoA + 2 NADPH + 2 H(+) = a long-chain primary fatty alcohol + 2 NADP(+) + CoA</text>
        <dbReference type="Rhea" id="RHEA:52716"/>
        <dbReference type="ChEBI" id="CHEBI:15378"/>
        <dbReference type="ChEBI" id="CHEBI:57287"/>
        <dbReference type="ChEBI" id="CHEBI:57783"/>
        <dbReference type="ChEBI" id="CHEBI:58349"/>
        <dbReference type="ChEBI" id="CHEBI:77396"/>
        <dbReference type="ChEBI" id="CHEBI:83139"/>
        <dbReference type="EC" id="1.2.1.84"/>
    </reaction>
</comment>
<feature type="compositionally biased region" description="Pro residues" evidence="2">
    <location>
        <begin position="176"/>
        <end position="185"/>
    </location>
</feature>
<dbReference type="Gene3D" id="3.40.50.720">
    <property type="entry name" value="NAD(P)-binding Rossmann-like Domain"/>
    <property type="match status" value="1"/>
</dbReference>
<dbReference type="GO" id="GO:0102965">
    <property type="term" value="F:alcohol-forming long-chain fatty acyl-CoA reductase activity"/>
    <property type="evidence" value="ECO:0007669"/>
    <property type="project" value="UniProtKB-EC"/>
</dbReference>
<dbReference type="OrthoDB" id="429813at2759"/>
<keyword evidence="1" id="KW-0560">Oxidoreductase</keyword>
<reference evidence="4" key="1">
    <citation type="journal article" date="2014" name="Genome Announc.">
        <title>De novo whole-genome sequence and genome annotation of Lichtheimia ramosa.</title>
        <authorList>
            <person name="Linde J."/>
            <person name="Schwartze V."/>
            <person name="Binder U."/>
            <person name="Lass-Florl C."/>
            <person name="Voigt K."/>
            <person name="Horn F."/>
        </authorList>
    </citation>
    <scope>NUCLEOTIDE SEQUENCE</scope>
    <source>
        <strain evidence="4">JMRC FSU:6197</strain>
    </source>
</reference>
<dbReference type="InterPro" id="IPR036291">
    <property type="entry name" value="NAD(P)-bd_dom_sf"/>
</dbReference>
<feature type="compositionally biased region" description="Basic and acidic residues" evidence="2">
    <location>
        <begin position="85"/>
        <end position="100"/>
    </location>
</feature>
<feature type="domain" description="Thioester reductase (TE)" evidence="3">
    <location>
        <begin position="281"/>
        <end position="422"/>
    </location>
</feature>
<dbReference type="GO" id="GO:0080019">
    <property type="term" value="F:alcohol-forming very long-chain fatty acyl-CoA reductase activity"/>
    <property type="evidence" value="ECO:0007669"/>
    <property type="project" value="InterPro"/>
</dbReference>
<proteinExistence type="inferred from homology"/>
<dbReference type="EC" id="1.2.1.84" evidence="1"/>
<comment type="similarity">
    <text evidence="1">Belongs to the fatty acyl-CoA reductase family.</text>
</comment>
<dbReference type="GO" id="GO:0035336">
    <property type="term" value="P:long-chain fatty-acyl-CoA metabolic process"/>
    <property type="evidence" value="ECO:0007669"/>
    <property type="project" value="TreeGrafter"/>
</dbReference>
<evidence type="ECO:0000313" key="4">
    <source>
        <dbReference type="EMBL" id="CDS03315.1"/>
    </source>
</evidence>
<evidence type="ECO:0000256" key="1">
    <source>
        <dbReference type="RuleBase" id="RU363097"/>
    </source>
</evidence>
<dbReference type="InterPro" id="IPR013120">
    <property type="entry name" value="FAR_NAD-bd"/>
</dbReference>
<dbReference type="Pfam" id="PF07993">
    <property type="entry name" value="NAD_binding_4"/>
    <property type="match status" value="1"/>
</dbReference>
<dbReference type="AlphaFoldDB" id="A0A077W945"/>
<feature type="compositionally biased region" description="Basic and acidic residues" evidence="2">
    <location>
        <begin position="1"/>
        <end position="23"/>
    </location>
</feature>
<organism evidence="4">
    <name type="scientific">Lichtheimia ramosa</name>
    <dbReference type="NCBI Taxonomy" id="688394"/>
    <lineage>
        <taxon>Eukaryota</taxon>
        <taxon>Fungi</taxon>
        <taxon>Fungi incertae sedis</taxon>
        <taxon>Mucoromycota</taxon>
        <taxon>Mucoromycotina</taxon>
        <taxon>Mucoromycetes</taxon>
        <taxon>Mucorales</taxon>
        <taxon>Lichtheimiaceae</taxon>
        <taxon>Lichtheimia</taxon>
    </lineage>
</organism>
<dbReference type="PANTHER" id="PTHR11011:SF45">
    <property type="entry name" value="FATTY ACYL-COA REDUCTASE CG8306-RELATED"/>
    <property type="match status" value="1"/>
</dbReference>
<dbReference type="PANTHER" id="PTHR11011">
    <property type="entry name" value="MALE STERILITY PROTEIN 2-RELATED"/>
    <property type="match status" value="1"/>
</dbReference>
<evidence type="ECO:0000259" key="3">
    <source>
        <dbReference type="Pfam" id="PF07993"/>
    </source>
</evidence>
<feature type="compositionally biased region" description="Basic and acidic residues" evidence="2">
    <location>
        <begin position="127"/>
        <end position="148"/>
    </location>
</feature>
<feature type="compositionally biased region" description="Acidic residues" evidence="2">
    <location>
        <begin position="247"/>
        <end position="256"/>
    </location>
</feature>
<protein>
    <recommendedName>
        <fullName evidence="1">Fatty acyl-CoA reductase</fullName>
        <ecNumber evidence="1">1.2.1.84</ecNumber>
    </recommendedName>
</protein>
<dbReference type="EMBL" id="LK023313">
    <property type="protein sequence ID" value="CDS03315.1"/>
    <property type="molecule type" value="Genomic_DNA"/>
</dbReference>
<gene>
    <name evidence="4" type="ORF">LRAMOSA00717</name>
</gene>
<accession>A0A077W945</accession>
<feature type="compositionally biased region" description="Basic and acidic residues" evidence="2">
    <location>
        <begin position="108"/>
        <end position="120"/>
    </location>
</feature>
<feature type="compositionally biased region" description="Basic and acidic residues" evidence="2">
    <location>
        <begin position="41"/>
        <end position="51"/>
    </location>
</feature>
<name>A0A077W945_9FUNG</name>
<dbReference type="SUPFAM" id="SSF51735">
    <property type="entry name" value="NAD(P)-binding Rossmann-fold domains"/>
    <property type="match status" value="1"/>
</dbReference>
<keyword evidence="1" id="KW-0444">Lipid biosynthesis</keyword>
<keyword evidence="1" id="KW-0521">NADP</keyword>
<keyword evidence="1" id="KW-0443">Lipid metabolism</keyword>